<dbReference type="AlphaFoldDB" id="R7YQ19"/>
<dbReference type="RefSeq" id="XP_007779260.1">
    <property type="nucleotide sequence ID" value="XM_007781070.1"/>
</dbReference>
<accession>R7YQ19</accession>
<dbReference type="EMBL" id="JH767566">
    <property type="protein sequence ID" value="EON63943.1"/>
    <property type="molecule type" value="Genomic_DNA"/>
</dbReference>
<dbReference type="OrthoDB" id="10261563at2759"/>
<evidence type="ECO:0008006" key="3">
    <source>
        <dbReference type="Google" id="ProtNLM"/>
    </source>
</evidence>
<protein>
    <recommendedName>
        <fullName evidence="3">F-box domain-containing protein</fullName>
    </recommendedName>
</protein>
<proteinExistence type="predicted"/>
<dbReference type="InterPro" id="IPR036047">
    <property type="entry name" value="F-box-like_dom_sf"/>
</dbReference>
<name>R7YQ19_CONA1</name>
<dbReference type="Gene3D" id="3.80.10.10">
    <property type="entry name" value="Ribonuclease Inhibitor"/>
    <property type="match status" value="1"/>
</dbReference>
<organism evidence="1 2">
    <name type="scientific">Coniosporium apollinis (strain CBS 100218)</name>
    <name type="common">Rock-inhabiting black yeast</name>
    <dbReference type="NCBI Taxonomy" id="1168221"/>
    <lineage>
        <taxon>Eukaryota</taxon>
        <taxon>Fungi</taxon>
        <taxon>Dikarya</taxon>
        <taxon>Ascomycota</taxon>
        <taxon>Pezizomycotina</taxon>
        <taxon>Dothideomycetes</taxon>
        <taxon>Dothideomycetes incertae sedis</taxon>
        <taxon>Coniosporium</taxon>
    </lineage>
</organism>
<evidence type="ECO:0000313" key="2">
    <source>
        <dbReference type="Proteomes" id="UP000016924"/>
    </source>
</evidence>
<evidence type="ECO:0000313" key="1">
    <source>
        <dbReference type="EMBL" id="EON63943.1"/>
    </source>
</evidence>
<dbReference type="SUPFAM" id="SSF52047">
    <property type="entry name" value="RNI-like"/>
    <property type="match status" value="1"/>
</dbReference>
<dbReference type="Proteomes" id="UP000016924">
    <property type="component" value="Unassembled WGS sequence"/>
</dbReference>
<dbReference type="InterPro" id="IPR032675">
    <property type="entry name" value="LRR_dom_sf"/>
</dbReference>
<gene>
    <name evidence="1" type="ORF">W97_03172</name>
</gene>
<reference evidence="2" key="1">
    <citation type="submission" date="2012-06" db="EMBL/GenBank/DDBJ databases">
        <title>The genome sequence of Coniosporium apollinis CBS 100218.</title>
        <authorList>
            <consortium name="The Broad Institute Genome Sequencing Platform"/>
            <person name="Cuomo C."/>
            <person name="Gorbushina A."/>
            <person name="Noack S."/>
            <person name="Walker B."/>
            <person name="Young S.K."/>
            <person name="Zeng Q."/>
            <person name="Gargeya S."/>
            <person name="Fitzgerald M."/>
            <person name="Haas B."/>
            <person name="Abouelleil A."/>
            <person name="Alvarado L."/>
            <person name="Arachchi H.M."/>
            <person name="Berlin A.M."/>
            <person name="Chapman S.B."/>
            <person name="Goldberg J."/>
            <person name="Griggs A."/>
            <person name="Gujja S."/>
            <person name="Hansen M."/>
            <person name="Howarth C."/>
            <person name="Imamovic A."/>
            <person name="Larimer J."/>
            <person name="McCowan C."/>
            <person name="Montmayeur A."/>
            <person name="Murphy C."/>
            <person name="Neiman D."/>
            <person name="Pearson M."/>
            <person name="Priest M."/>
            <person name="Roberts A."/>
            <person name="Saif S."/>
            <person name="Shea T."/>
            <person name="Sisk P."/>
            <person name="Sykes S."/>
            <person name="Wortman J."/>
            <person name="Nusbaum C."/>
            <person name="Birren B."/>
        </authorList>
    </citation>
    <scope>NUCLEOTIDE SEQUENCE [LARGE SCALE GENOMIC DNA]</scope>
    <source>
        <strain evidence="2">CBS 100218</strain>
    </source>
</reference>
<dbReference type="HOGENOM" id="CLU_562587_0_0_1"/>
<dbReference type="GeneID" id="19900483"/>
<sequence length="485" mass="55889">MPSFVDLPVELVEEIASYLDLGSLCALRLIRKDFMDESFRYVADRHLNVYNLCGYHHEEVVKEQPFYHYAANLLATAEWIEEGMGFKHVARIAEHDKLSLEVKTLVLGSWELGPRWIYEGLSSLSDEERVIYDKIVSSWEDSAVEGFSTAILASTIAKFPNLDALYLGDDFCRLHGFKWAKSSLCVEDPYRPNSYQAWDPVNQFIPAIIAIAASGMNIKTLHCSENARFDWTCMAAMPEPKIQHLRPALNNLRSVKFWVCDNLDGGPSPSDDWLWRLLSAMPSLVELGLAGYTDCTREATAEITSDFMAQLALVSFPQLEHVELFQLWGRADHFQKFLNNHKQSLKSLNVKYLNLRRHRCLQWRTILESLKRFPVLNRLFIDGVSEDGKSVDFHPYEGPWFQLAAELRPDYDALADAYDDEDWFKLPDRRHELVGEAIRPGLASMIEYFHNEWLNLWDDPFRPGFQRYTWTEKSSGLVDKPSDSS</sequence>
<dbReference type="SUPFAM" id="SSF81383">
    <property type="entry name" value="F-box domain"/>
    <property type="match status" value="1"/>
</dbReference>
<keyword evidence="2" id="KW-1185">Reference proteome</keyword>